<evidence type="ECO:0000313" key="2">
    <source>
        <dbReference type="Proteomes" id="UP001183607"/>
    </source>
</evidence>
<dbReference type="RefSeq" id="WP_139121230.1">
    <property type="nucleotide sequence ID" value="NZ_JAVRER010000017.1"/>
</dbReference>
<proteinExistence type="predicted"/>
<dbReference type="AlphaFoldDB" id="A0ABD5E537"/>
<sequence>MPIVTREGGDAATPAAPPCALVHLHRHDTVALSERALAGNLILILPLFTITSLSEGTINGCRAMAAGRAITLLGLLGARPPASPSSESCPSPCPY</sequence>
<evidence type="ECO:0000313" key="1">
    <source>
        <dbReference type="EMBL" id="MDT0416459.1"/>
    </source>
</evidence>
<gene>
    <name evidence="1" type="ORF">RM574_13275</name>
</gene>
<organism evidence="1 2">
    <name type="scientific">Streptomyces evansiae</name>
    <dbReference type="NCBI Taxonomy" id="3075535"/>
    <lineage>
        <taxon>Bacteria</taxon>
        <taxon>Bacillati</taxon>
        <taxon>Actinomycetota</taxon>
        <taxon>Actinomycetes</taxon>
        <taxon>Kitasatosporales</taxon>
        <taxon>Streptomycetaceae</taxon>
        <taxon>Streptomyces</taxon>
    </lineage>
</organism>
<dbReference type="EMBL" id="JAVRER010000017">
    <property type="protein sequence ID" value="MDT0416459.1"/>
    <property type="molecule type" value="Genomic_DNA"/>
</dbReference>
<protein>
    <submittedName>
        <fullName evidence="1">Uncharacterized protein</fullName>
    </submittedName>
</protein>
<reference evidence="2" key="1">
    <citation type="submission" date="2023-07" db="EMBL/GenBank/DDBJ databases">
        <title>30 novel species of actinomycetes from the DSMZ collection.</title>
        <authorList>
            <person name="Nouioui I."/>
        </authorList>
    </citation>
    <scope>NUCLEOTIDE SEQUENCE [LARGE SCALE GENOMIC DNA]</scope>
    <source>
        <strain evidence="2">DSM 41982</strain>
    </source>
</reference>
<accession>A0ABD5E537</accession>
<dbReference type="Proteomes" id="UP001183607">
    <property type="component" value="Unassembled WGS sequence"/>
</dbReference>
<name>A0ABD5E537_9ACTN</name>
<comment type="caution">
    <text evidence="1">The sequence shown here is derived from an EMBL/GenBank/DDBJ whole genome shotgun (WGS) entry which is preliminary data.</text>
</comment>